<dbReference type="PATRIC" id="fig|1393736.3.peg.2368"/>
<feature type="signal peptide" evidence="1">
    <location>
        <begin position="1"/>
        <end position="26"/>
    </location>
</feature>
<keyword evidence="1" id="KW-0732">Signal</keyword>
<dbReference type="GO" id="GO:0052689">
    <property type="term" value="F:carboxylic ester hydrolase activity"/>
    <property type="evidence" value="ECO:0007669"/>
    <property type="project" value="TreeGrafter"/>
</dbReference>
<comment type="caution">
    <text evidence="3">The sequence shown here is derived from an EMBL/GenBank/DDBJ whole genome shotgun (WGS) entry which is preliminary data.</text>
</comment>
<dbReference type="SUPFAM" id="SSF53474">
    <property type="entry name" value="alpha/beta-Hydrolases"/>
    <property type="match status" value="1"/>
</dbReference>
<dbReference type="Proteomes" id="UP000023464">
    <property type="component" value="Unassembled WGS sequence"/>
</dbReference>
<evidence type="ECO:0000259" key="2">
    <source>
        <dbReference type="Pfam" id="PF08840"/>
    </source>
</evidence>
<feature type="chain" id="PRO_5001506091" evidence="1">
    <location>
        <begin position="27"/>
        <end position="317"/>
    </location>
</feature>
<evidence type="ECO:0000313" key="4">
    <source>
        <dbReference type="Proteomes" id="UP000023464"/>
    </source>
</evidence>
<keyword evidence="4" id="KW-1185">Reference proteome</keyword>
<dbReference type="InterPro" id="IPR053145">
    <property type="entry name" value="AB_hydrolase_Est10"/>
</dbReference>
<dbReference type="PANTHER" id="PTHR43265:SF1">
    <property type="entry name" value="ESTERASE ESTD"/>
    <property type="match status" value="1"/>
</dbReference>
<organism evidence="3 4">
    <name type="scientific">Photorhabdus aegyptia</name>
    <dbReference type="NCBI Taxonomy" id="2805098"/>
    <lineage>
        <taxon>Bacteria</taxon>
        <taxon>Pseudomonadati</taxon>
        <taxon>Pseudomonadota</taxon>
        <taxon>Gammaproteobacteria</taxon>
        <taxon>Enterobacterales</taxon>
        <taxon>Morganellaceae</taxon>
        <taxon>Photorhabdus</taxon>
    </lineage>
</organism>
<proteinExistence type="predicted"/>
<protein>
    <submittedName>
        <fullName evidence="3">Acyl-CoA thioester hydrolase family protein</fullName>
    </submittedName>
</protein>
<sequence>MKTYRFNLRQKIMTSVLLFSCCISFAYSNTNVHKQFLRHDGSEITYYLKQRGGKNLLVLIQGSDCNSIANNKFVNDTFSDIYPDSDVLTVEKYGINSSLPWSDAVERSDCPKAYMSSDTPEQRVRDYIQIIDYLKHQNKYKKIVILGGSEGAIVANLITSQVNYIDRTVSLNGGGRYFADDVIHSIRSEVSPEYLNEAIKGFRDFQQEIATGKNMSHIEMSNHGANWWRVSLGIDQYKVLNQTKSPILIIQTLNDNSVSSGSAIKMKEQLKKDNITFYQYPGLNHGFRNSEGVLQITPIVEDIKNWLSRDYGEKSVI</sequence>
<dbReference type="InterPro" id="IPR014940">
    <property type="entry name" value="BAAT_C"/>
</dbReference>
<dbReference type="AlphaFoldDB" id="A0A022PJM9"/>
<keyword evidence="3" id="KW-0378">Hydrolase</keyword>
<name>A0A022PJM9_9GAMM</name>
<dbReference type="Pfam" id="PF08840">
    <property type="entry name" value="BAAT_C"/>
    <property type="match status" value="1"/>
</dbReference>
<dbReference type="InterPro" id="IPR029058">
    <property type="entry name" value="AB_hydrolase_fold"/>
</dbReference>
<gene>
    <name evidence="3" type="ORF">BA1DRAFT_02319</name>
</gene>
<dbReference type="Gene3D" id="3.40.50.1820">
    <property type="entry name" value="alpha/beta hydrolase"/>
    <property type="match status" value="1"/>
</dbReference>
<reference evidence="3 4" key="1">
    <citation type="submission" date="2014-03" db="EMBL/GenBank/DDBJ databases">
        <title>Draft Genome of Photorhabdus luminescens BA1, an Egyptian Isolate.</title>
        <authorList>
            <person name="Ghazal S."/>
            <person name="Hurst S.G.IV."/>
            <person name="Morris K."/>
            <person name="Thomas K."/>
            <person name="Tisa L.S."/>
        </authorList>
    </citation>
    <scope>NUCLEOTIDE SEQUENCE [LARGE SCALE GENOMIC DNA]</scope>
    <source>
        <strain evidence="3 4">BA1</strain>
    </source>
</reference>
<feature type="domain" description="BAAT/Acyl-CoA thioester hydrolase C-terminal" evidence="2">
    <location>
        <begin position="131"/>
        <end position="274"/>
    </location>
</feature>
<dbReference type="EMBL" id="JFGV01000031">
    <property type="protein sequence ID" value="EYU15143.1"/>
    <property type="molecule type" value="Genomic_DNA"/>
</dbReference>
<dbReference type="PANTHER" id="PTHR43265">
    <property type="entry name" value="ESTERASE ESTD"/>
    <property type="match status" value="1"/>
</dbReference>
<dbReference type="RefSeq" id="WP_036778986.1">
    <property type="nucleotide sequence ID" value="NZ_CAWLTM010000084.1"/>
</dbReference>
<accession>A0A022PJM9</accession>
<evidence type="ECO:0000313" key="3">
    <source>
        <dbReference type="EMBL" id="EYU15143.1"/>
    </source>
</evidence>
<evidence type="ECO:0000256" key="1">
    <source>
        <dbReference type="SAM" id="SignalP"/>
    </source>
</evidence>